<feature type="transmembrane region" description="Helical" evidence="5">
    <location>
        <begin position="37"/>
        <end position="70"/>
    </location>
</feature>
<protein>
    <submittedName>
        <fullName evidence="7">RDD family protein</fullName>
    </submittedName>
</protein>
<evidence type="ECO:0000256" key="2">
    <source>
        <dbReference type="ARBA" id="ARBA00022692"/>
    </source>
</evidence>
<evidence type="ECO:0000256" key="5">
    <source>
        <dbReference type="SAM" id="Phobius"/>
    </source>
</evidence>
<keyword evidence="3 5" id="KW-1133">Transmembrane helix</keyword>
<evidence type="ECO:0000256" key="4">
    <source>
        <dbReference type="ARBA" id="ARBA00023136"/>
    </source>
</evidence>
<organism evidence="7 8">
    <name type="scientific">Roseivivax jejudonensis</name>
    <dbReference type="NCBI Taxonomy" id="1529041"/>
    <lineage>
        <taxon>Bacteria</taxon>
        <taxon>Pseudomonadati</taxon>
        <taxon>Pseudomonadota</taxon>
        <taxon>Alphaproteobacteria</taxon>
        <taxon>Rhodobacterales</taxon>
        <taxon>Roseobacteraceae</taxon>
        <taxon>Roseivivax</taxon>
    </lineage>
</organism>
<sequence length="151" mass="16710">MSDMSLHPDLHLPDPDTQPEFYQGVTTKRAIAWVIDVMLVTILVVPVVILTAFIALFFLPVVMLAVGFLYRWFTIAEGSATWGMRLMAIELRDAYGRRLDNGTALLHTAGYTISMSTFLIQLASVLLMCGSPRGQGLSDYALGTVMINRRA</sequence>
<evidence type="ECO:0000256" key="3">
    <source>
        <dbReference type="ARBA" id="ARBA00022989"/>
    </source>
</evidence>
<dbReference type="Pfam" id="PF06271">
    <property type="entry name" value="RDD"/>
    <property type="match status" value="1"/>
</dbReference>
<dbReference type="GO" id="GO:0016020">
    <property type="term" value="C:membrane"/>
    <property type="evidence" value="ECO:0007669"/>
    <property type="project" value="UniProtKB-SubCell"/>
</dbReference>
<comment type="subcellular location">
    <subcellularLocation>
        <location evidence="1">Membrane</location>
        <topology evidence="1">Multi-pass membrane protein</topology>
    </subcellularLocation>
</comment>
<evidence type="ECO:0000313" key="8">
    <source>
        <dbReference type="Proteomes" id="UP000193570"/>
    </source>
</evidence>
<feature type="transmembrane region" description="Helical" evidence="5">
    <location>
        <begin position="109"/>
        <end position="129"/>
    </location>
</feature>
<feature type="domain" description="RDD" evidence="6">
    <location>
        <begin position="27"/>
        <end position="142"/>
    </location>
</feature>
<keyword evidence="8" id="KW-1185">Reference proteome</keyword>
<gene>
    <name evidence="7" type="ORF">ROJ8625_01820</name>
</gene>
<evidence type="ECO:0000313" key="7">
    <source>
        <dbReference type="EMBL" id="SLN39042.1"/>
    </source>
</evidence>
<dbReference type="Proteomes" id="UP000193570">
    <property type="component" value="Unassembled WGS sequence"/>
</dbReference>
<dbReference type="RefSeq" id="WP_370738471.1">
    <property type="nucleotide sequence ID" value="NZ_FWFK01000003.1"/>
</dbReference>
<dbReference type="InterPro" id="IPR010432">
    <property type="entry name" value="RDD"/>
</dbReference>
<evidence type="ECO:0000259" key="6">
    <source>
        <dbReference type="Pfam" id="PF06271"/>
    </source>
</evidence>
<accession>A0A1X6Z392</accession>
<proteinExistence type="predicted"/>
<name>A0A1X6Z392_9RHOB</name>
<keyword evidence="4 5" id="KW-0472">Membrane</keyword>
<dbReference type="EMBL" id="FWFK01000003">
    <property type="protein sequence ID" value="SLN39042.1"/>
    <property type="molecule type" value="Genomic_DNA"/>
</dbReference>
<evidence type="ECO:0000256" key="1">
    <source>
        <dbReference type="ARBA" id="ARBA00004141"/>
    </source>
</evidence>
<dbReference type="AlphaFoldDB" id="A0A1X6Z392"/>
<keyword evidence="2 5" id="KW-0812">Transmembrane</keyword>
<reference evidence="7 8" key="1">
    <citation type="submission" date="2017-03" db="EMBL/GenBank/DDBJ databases">
        <authorList>
            <person name="Afonso C.L."/>
            <person name="Miller P.J."/>
            <person name="Scott M.A."/>
            <person name="Spackman E."/>
            <person name="Goraichik I."/>
            <person name="Dimitrov K.M."/>
            <person name="Suarez D.L."/>
            <person name="Swayne D.E."/>
        </authorList>
    </citation>
    <scope>NUCLEOTIDE SEQUENCE [LARGE SCALE GENOMIC DNA]</scope>
    <source>
        <strain evidence="7 8">CECT 8625</strain>
    </source>
</reference>